<comment type="caution">
    <text evidence="1">The sequence shown here is derived from an EMBL/GenBank/DDBJ whole genome shotgun (WGS) entry which is preliminary data.</text>
</comment>
<dbReference type="EMBL" id="CM047743">
    <property type="protein sequence ID" value="KAJ0030949.1"/>
    <property type="molecule type" value="Genomic_DNA"/>
</dbReference>
<proteinExistence type="predicted"/>
<gene>
    <name evidence="1" type="ORF">Pint_14754</name>
</gene>
<protein>
    <submittedName>
        <fullName evidence="1">Uncharacterized protein</fullName>
    </submittedName>
</protein>
<dbReference type="Proteomes" id="UP001163603">
    <property type="component" value="Chromosome 8"/>
</dbReference>
<name>A0ACC0Y8K3_9ROSI</name>
<organism evidence="1 2">
    <name type="scientific">Pistacia integerrima</name>
    <dbReference type="NCBI Taxonomy" id="434235"/>
    <lineage>
        <taxon>Eukaryota</taxon>
        <taxon>Viridiplantae</taxon>
        <taxon>Streptophyta</taxon>
        <taxon>Embryophyta</taxon>
        <taxon>Tracheophyta</taxon>
        <taxon>Spermatophyta</taxon>
        <taxon>Magnoliopsida</taxon>
        <taxon>eudicotyledons</taxon>
        <taxon>Gunneridae</taxon>
        <taxon>Pentapetalae</taxon>
        <taxon>rosids</taxon>
        <taxon>malvids</taxon>
        <taxon>Sapindales</taxon>
        <taxon>Anacardiaceae</taxon>
        <taxon>Pistacia</taxon>
    </lineage>
</organism>
<evidence type="ECO:0000313" key="1">
    <source>
        <dbReference type="EMBL" id="KAJ0030949.1"/>
    </source>
</evidence>
<sequence>MVPKIVIFVVFYVFLSLQLCPSIAQTNWIRVGYYKYSSKYGFPISKINSAFFTHIVCAYTVVNSTSYQLSLSPADEESLSIFAETMKKNNPSVAILLCVGGNRVSYSTFSSMVSNSSYRESFINSSIKVARLYGFQGIDFYWSYPETNSDAFNMGILFQEWRVAIGSEARNSNNSQLILTAQIPYSPCVSSTSYPIETMQQHLDWVHVVSEGLTSPLWTNLTSAHAPLYDPSNLRNTDAGIREWVDRGLSANKLVLNLPFYGYAWKLENPVNNGVGARATGPAISTDGYLTYKQIKNYIKQYGPDVRVRYSSTYVVNYWTEGTTWIGFDDVEAITAKVSYAKEKKLLGYFVWEVSFDDNWVLSRTAGKL</sequence>
<evidence type="ECO:0000313" key="2">
    <source>
        <dbReference type="Proteomes" id="UP001163603"/>
    </source>
</evidence>
<reference evidence="2" key="1">
    <citation type="journal article" date="2023" name="G3 (Bethesda)">
        <title>Genome assembly and association tests identify interacting loci associated with vigor, precocity, and sex in interspecific pistachio rootstocks.</title>
        <authorList>
            <person name="Palmer W."/>
            <person name="Jacygrad E."/>
            <person name="Sagayaradj S."/>
            <person name="Cavanaugh K."/>
            <person name="Han R."/>
            <person name="Bertier L."/>
            <person name="Beede B."/>
            <person name="Kafkas S."/>
            <person name="Golino D."/>
            <person name="Preece J."/>
            <person name="Michelmore R."/>
        </authorList>
    </citation>
    <scope>NUCLEOTIDE SEQUENCE [LARGE SCALE GENOMIC DNA]</scope>
</reference>
<accession>A0ACC0Y8K3</accession>
<keyword evidence="2" id="KW-1185">Reference proteome</keyword>